<accession>A0A969TTQ8</accession>
<dbReference type="PANTHER" id="PTHR37171:SF1">
    <property type="entry name" value="SERINE_THREONINE-PROTEIN KINASE YRZF-RELATED"/>
    <property type="match status" value="1"/>
</dbReference>
<dbReference type="AlphaFoldDB" id="A0A969TTQ8"/>
<gene>
    <name evidence="1" type="ORF">HCN83_01530</name>
</gene>
<dbReference type="GO" id="GO:0016301">
    <property type="term" value="F:kinase activity"/>
    <property type="evidence" value="ECO:0007669"/>
    <property type="project" value="UniProtKB-KW"/>
</dbReference>
<protein>
    <submittedName>
        <fullName evidence="1">Protein kinase family protein</fullName>
    </submittedName>
</protein>
<dbReference type="InterPro" id="IPR052396">
    <property type="entry name" value="Meiotic_Drive_Suppr_Kinase"/>
</dbReference>
<proteinExistence type="predicted"/>
<keyword evidence="2" id="KW-1185">Reference proteome</keyword>
<name>A0A969TTQ8_9BACI</name>
<keyword evidence="1" id="KW-0808">Transferase</keyword>
<evidence type="ECO:0000313" key="1">
    <source>
        <dbReference type="EMBL" id="NJP36262.1"/>
    </source>
</evidence>
<sequence>MRYQKKGSRYTVVSHDSRMSHIGTGRSACAFRIQNSQAVIKVYYPDSSQLAAEEAAIYSKLESVSSFPALHDSGPNYIVIDFIEGRTFFQCLTGGEKIDTKTIMDVDRALMHVKELQLNPSDIHLHNLILTPEGAVRIIDLARFNQTKNCSQWDDLKAAYHKFYSKRLFPKRMPALLLESIRALYKRNFFHI</sequence>
<organism evidence="1 2">
    <name type="scientific">Alkalicoccus luteus</name>
    <dbReference type="NCBI Taxonomy" id="1237094"/>
    <lineage>
        <taxon>Bacteria</taxon>
        <taxon>Bacillati</taxon>
        <taxon>Bacillota</taxon>
        <taxon>Bacilli</taxon>
        <taxon>Bacillales</taxon>
        <taxon>Bacillaceae</taxon>
        <taxon>Alkalicoccus</taxon>
    </lineage>
</organism>
<reference evidence="1 2" key="1">
    <citation type="submission" date="2020-03" db="EMBL/GenBank/DDBJ databases">
        <title>Assessment of the enzymatic potential of alkaline-tolerant lipase obtained from Bacillus luteus H11 (technogenic soil) for the bioremediation of saline soils contaminated with petroleum substances.</title>
        <authorList>
            <person name="Kalwasinska A."/>
        </authorList>
    </citation>
    <scope>NUCLEOTIDE SEQUENCE [LARGE SCALE GENOMIC DNA]</scope>
    <source>
        <strain evidence="1 2">H11</strain>
    </source>
</reference>
<dbReference type="InterPro" id="IPR011009">
    <property type="entry name" value="Kinase-like_dom_sf"/>
</dbReference>
<dbReference type="PANTHER" id="PTHR37171">
    <property type="entry name" value="SERINE/THREONINE-PROTEIN KINASE YRZF-RELATED"/>
    <property type="match status" value="1"/>
</dbReference>
<dbReference type="EMBL" id="JAATHJ010000001">
    <property type="protein sequence ID" value="NJP36262.1"/>
    <property type="molecule type" value="Genomic_DNA"/>
</dbReference>
<dbReference type="SUPFAM" id="SSF56112">
    <property type="entry name" value="Protein kinase-like (PK-like)"/>
    <property type="match status" value="1"/>
</dbReference>
<keyword evidence="1" id="KW-0418">Kinase</keyword>
<comment type="caution">
    <text evidence="1">The sequence shown here is derived from an EMBL/GenBank/DDBJ whole genome shotgun (WGS) entry which is preliminary data.</text>
</comment>
<evidence type="ECO:0000313" key="2">
    <source>
        <dbReference type="Proteomes" id="UP000752012"/>
    </source>
</evidence>
<dbReference type="Proteomes" id="UP000752012">
    <property type="component" value="Unassembled WGS sequence"/>
</dbReference>